<proteinExistence type="predicted"/>
<dbReference type="EMBL" id="JAEQND010000013">
    <property type="protein sequence ID" value="MBL0427860.1"/>
    <property type="molecule type" value="Genomic_DNA"/>
</dbReference>
<evidence type="ECO:0000256" key="1">
    <source>
        <dbReference type="SAM" id="Phobius"/>
    </source>
</evidence>
<organism evidence="2 3">
    <name type="scientific">Ramlibacter alkalitolerans</name>
    <dbReference type="NCBI Taxonomy" id="2039631"/>
    <lineage>
        <taxon>Bacteria</taxon>
        <taxon>Pseudomonadati</taxon>
        <taxon>Pseudomonadota</taxon>
        <taxon>Betaproteobacteria</taxon>
        <taxon>Burkholderiales</taxon>
        <taxon>Comamonadaceae</taxon>
        <taxon>Ramlibacter</taxon>
    </lineage>
</organism>
<reference evidence="2 3" key="1">
    <citation type="journal article" date="2017" name="Int. J. Syst. Evol. Microbiol.">
        <title>Ramlibacter alkalitolerans sp. nov., alkali-tolerant bacterium isolated from soil of ginseng.</title>
        <authorList>
            <person name="Lee D.H."/>
            <person name="Cha C.J."/>
        </authorList>
    </citation>
    <scope>NUCLEOTIDE SEQUENCE [LARGE SCALE GENOMIC DNA]</scope>
    <source>
        <strain evidence="2 3">KACC 19305</strain>
    </source>
</reference>
<keyword evidence="1" id="KW-0472">Membrane</keyword>
<evidence type="ECO:0008006" key="4">
    <source>
        <dbReference type="Google" id="ProtNLM"/>
    </source>
</evidence>
<keyword evidence="1" id="KW-1133">Transmembrane helix</keyword>
<keyword evidence="3" id="KW-1185">Reference proteome</keyword>
<protein>
    <recommendedName>
        <fullName evidence="4">Transmembrane protein</fullName>
    </recommendedName>
</protein>
<name>A0ABS1JWE7_9BURK</name>
<gene>
    <name evidence="2" type="ORF">JI746_22325</name>
</gene>
<dbReference type="Proteomes" id="UP000622707">
    <property type="component" value="Unassembled WGS sequence"/>
</dbReference>
<feature type="transmembrane region" description="Helical" evidence="1">
    <location>
        <begin position="88"/>
        <end position="112"/>
    </location>
</feature>
<evidence type="ECO:0000313" key="3">
    <source>
        <dbReference type="Proteomes" id="UP000622707"/>
    </source>
</evidence>
<keyword evidence="1" id="KW-0812">Transmembrane</keyword>
<dbReference type="RefSeq" id="WP_201692491.1">
    <property type="nucleotide sequence ID" value="NZ_JAEQND010000013.1"/>
</dbReference>
<evidence type="ECO:0000313" key="2">
    <source>
        <dbReference type="EMBL" id="MBL0427860.1"/>
    </source>
</evidence>
<accession>A0ABS1JWE7</accession>
<sequence>MTKSTPATPACAPTPEALMLGKLLLWVLVPMGLALALLLIGQSVRTGEDLKSSCGTALITCYFSWQYWREGKQFLSGEREPTPFERQLTFLVAAVWGFILVATVVTELAAIYGG</sequence>
<comment type="caution">
    <text evidence="2">The sequence shown here is derived from an EMBL/GenBank/DDBJ whole genome shotgun (WGS) entry which is preliminary data.</text>
</comment>
<feature type="transmembrane region" description="Helical" evidence="1">
    <location>
        <begin position="23"/>
        <end position="40"/>
    </location>
</feature>